<evidence type="ECO:0000259" key="6">
    <source>
        <dbReference type="Pfam" id="PF07338"/>
    </source>
</evidence>
<dbReference type="EMBL" id="CBWK010000182">
    <property type="protein sequence ID" value="CDL08329.1"/>
    <property type="molecule type" value="Genomic_DNA"/>
</dbReference>
<name>W1DJU6_KLEPN</name>
<dbReference type="InterPro" id="IPR036275">
    <property type="entry name" value="YdgH-like_sf"/>
</dbReference>
<sequence length="140" mass="14906">MRNNLLIISKLLIIQKNSMKTVNFLRFYLPQKSVILITSTEHRPLNRTTCERLTMKNITYAAAAIALTALSFGAFAAEPVTPAQAESMNKIGVVSAQGATTLDGLEAKLAAKAEAAGATGYSITSANTNNKLSGTAVIYK</sequence>
<evidence type="ECO:0000313" key="7">
    <source>
        <dbReference type="EMBL" id="CDL08329.1"/>
    </source>
</evidence>
<dbReference type="AlphaFoldDB" id="W1DJU6"/>
<dbReference type="Gene3D" id="3.30.1660.10">
    <property type="entry name" value="Flavin-binding protein dodecin"/>
    <property type="match status" value="1"/>
</dbReference>
<dbReference type="NCBIfam" id="NF007611">
    <property type="entry name" value="PRK10259.1"/>
    <property type="match status" value="1"/>
</dbReference>
<feature type="domain" description="YdgH/BhsA/McbA-like" evidence="6">
    <location>
        <begin position="88"/>
        <end position="140"/>
    </location>
</feature>
<dbReference type="Proteomes" id="UP000019183">
    <property type="component" value="Unassembled WGS sequence"/>
</dbReference>
<proteinExistence type="inferred from homology"/>
<evidence type="ECO:0000256" key="3">
    <source>
        <dbReference type="ARBA" id="ARBA00022764"/>
    </source>
</evidence>
<keyword evidence="8" id="KW-1185">Reference proteome</keyword>
<feature type="transmembrane region" description="Helical" evidence="5">
    <location>
        <begin position="57"/>
        <end position="77"/>
    </location>
</feature>
<keyword evidence="5" id="KW-1133">Transmembrane helix</keyword>
<comment type="subcellular location">
    <subcellularLocation>
        <location evidence="1">Periplasm</location>
    </subcellularLocation>
</comment>
<keyword evidence="2" id="KW-0732">Signal</keyword>
<evidence type="ECO:0000313" key="8">
    <source>
        <dbReference type="Proteomes" id="UP000019183"/>
    </source>
</evidence>
<keyword evidence="5" id="KW-0812">Transmembrane</keyword>
<dbReference type="eggNOG" id="ENOG5032ZBU">
    <property type="taxonomic scope" value="Bacteria"/>
</dbReference>
<dbReference type="NCBIfam" id="NF047859">
    <property type="entry name" value="StressCuResBhsA"/>
    <property type="match status" value="1"/>
</dbReference>
<evidence type="ECO:0000256" key="5">
    <source>
        <dbReference type="SAM" id="Phobius"/>
    </source>
</evidence>
<reference evidence="7" key="1">
    <citation type="submission" date="2013-10" db="EMBL/GenBank/DDBJ databases">
        <title>Antibiotic resistance diversity of beta-lactamase producers in the General Hospital Vienna.</title>
        <authorList>
            <person name="Barisic I."/>
            <person name="Mitteregger D."/>
            <person name="Hirschl A.M."/>
            <person name="Noehammer C."/>
            <person name="Wiesinger-Mayr H."/>
        </authorList>
    </citation>
    <scope>NUCLEOTIDE SEQUENCE [LARGE SCALE GENOMIC DNA]</scope>
    <source>
        <strain evidence="7">IS43</strain>
    </source>
</reference>
<protein>
    <submittedName>
        <fullName evidence="7">Exported protein</fullName>
    </submittedName>
</protein>
<comment type="similarity">
    <text evidence="4">Belongs to the BhsA/McbA family.</text>
</comment>
<keyword evidence="5" id="KW-0472">Membrane</keyword>
<comment type="caution">
    <text evidence="7">The sequence shown here is derived from an EMBL/GenBank/DDBJ whole genome shotgun (WGS) entry which is preliminary data.</text>
</comment>
<evidence type="ECO:0000256" key="4">
    <source>
        <dbReference type="ARBA" id="ARBA00038138"/>
    </source>
</evidence>
<dbReference type="InterPro" id="IPR051096">
    <property type="entry name" value="BhsA/McbA_stress_biofilm_assoc"/>
</dbReference>
<evidence type="ECO:0000256" key="2">
    <source>
        <dbReference type="ARBA" id="ARBA00022729"/>
    </source>
</evidence>
<dbReference type="GO" id="GO:0042597">
    <property type="term" value="C:periplasmic space"/>
    <property type="evidence" value="ECO:0007669"/>
    <property type="project" value="UniProtKB-SubCell"/>
</dbReference>
<organism evidence="7 8">
    <name type="scientific">Klebsiella pneumoniae IS43</name>
    <dbReference type="NCBI Taxonomy" id="1432552"/>
    <lineage>
        <taxon>Bacteria</taxon>
        <taxon>Pseudomonadati</taxon>
        <taxon>Pseudomonadota</taxon>
        <taxon>Gammaproteobacteria</taxon>
        <taxon>Enterobacterales</taxon>
        <taxon>Enterobacteriaceae</taxon>
        <taxon>Klebsiella/Raoultella group</taxon>
        <taxon>Klebsiella</taxon>
        <taxon>Klebsiella pneumoniae complex</taxon>
    </lineage>
</organism>
<dbReference type="PANTHER" id="PTHR34156">
    <property type="entry name" value="OUTER MEMBRANE PROTEIN-RELATED-RELATED"/>
    <property type="match status" value="1"/>
</dbReference>
<dbReference type="InterPro" id="IPR010854">
    <property type="entry name" value="YdgH/BhsA/McbA-like_dom"/>
</dbReference>
<dbReference type="Pfam" id="PF07338">
    <property type="entry name" value="YdgH_BhsA-like"/>
    <property type="match status" value="1"/>
</dbReference>
<keyword evidence="3" id="KW-0574">Periplasm</keyword>
<dbReference type="InterPro" id="IPR025543">
    <property type="entry name" value="Dodecin-like"/>
</dbReference>
<dbReference type="PANTHER" id="PTHR34156:SF1">
    <property type="entry name" value="PERIPLASMIC PROTEIN"/>
    <property type="match status" value="1"/>
</dbReference>
<evidence type="ECO:0000256" key="1">
    <source>
        <dbReference type="ARBA" id="ARBA00004418"/>
    </source>
</evidence>
<accession>W1DJU6</accession>
<dbReference type="SUPFAM" id="SSF159871">
    <property type="entry name" value="YdgH-like"/>
    <property type="match status" value="1"/>
</dbReference>